<evidence type="ECO:0000313" key="1">
    <source>
        <dbReference type="EMBL" id="ETI39317.1"/>
    </source>
</evidence>
<reference evidence="1 2" key="1">
    <citation type="submission" date="2013-11" db="EMBL/GenBank/DDBJ databases">
        <title>The Genome Sequence of Phytophthora parasitica P1569.</title>
        <authorList>
            <consortium name="The Broad Institute Genomics Platform"/>
            <person name="Russ C."/>
            <person name="Tyler B."/>
            <person name="Panabieres F."/>
            <person name="Shan W."/>
            <person name="Tripathy S."/>
            <person name="Grunwald N."/>
            <person name="Machado M."/>
            <person name="Johnson C.S."/>
            <person name="Arredondo F."/>
            <person name="Hong C."/>
            <person name="Coffey M."/>
            <person name="Young S.K."/>
            <person name="Zeng Q."/>
            <person name="Gargeya S."/>
            <person name="Fitzgerald M."/>
            <person name="Abouelleil A."/>
            <person name="Alvarado L."/>
            <person name="Chapman S.B."/>
            <person name="Gainer-Dewar J."/>
            <person name="Goldberg J."/>
            <person name="Griggs A."/>
            <person name="Gujja S."/>
            <person name="Hansen M."/>
            <person name="Howarth C."/>
            <person name="Imamovic A."/>
            <person name="Ireland A."/>
            <person name="Larimer J."/>
            <person name="McCowan C."/>
            <person name="Murphy C."/>
            <person name="Pearson M."/>
            <person name="Poon T.W."/>
            <person name="Priest M."/>
            <person name="Roberts A."/>
            <person name="Saif S."/>
            <person name="Shea T."/>
            <person name="Sykes S."/>
            <person name="Wortman J."/>
            <person name="Nusbaum C."/>
            <person name="Birren B."/>
        </authorList>
    </citation>
    <scope>NUCLEOTIDE SEQUENCE [LARGE SCALE GENOMIC DNA]</scope>
    <source>
        <strain evidence="1 2">P1569</strain>
    </source>
</reference>
<proteinExistence type="predicted"/>
<accession>V9EML5</accession>
<organism evidence="1 2">
    <name type="scientific">Phytophthora nicotianae P1569</name>
    <dbReference type="NCBI Taxonomy" id="1317065"/>
    <lineage>
        <taxon>Eukaryota</taxon>
        <taxon>Sar</taxon>
        <taxon>Stramenopiles</taxon>
        <taxon>Oomycota</taxon>
        <taxon>Peronosporomycetes</taxon>
        <taxon>Peronosporales</taxon>
        <taxon>Peronosporaceae</taxon>
        <taxon>Phytophthora</taxon>
    </lineage>
</organism>
<name>V9EML5_PHYNI</name>
<dbReference type="AlphaFoldDB" id="V9EML5"/>
<dbReference type="HOGENOM" id="CLU_2297224_0_0_1"/>
<dbReference type="Proteomes" id="UP000018721">
    <property type="component" value="Unassembled WGS sequence"/>
</dbReference>
<sequence length="111" mass="12308">MANNIQVSVITKRPELPCNVDLSHTEQKSFRQRRNPQILHLSALLDTTVTALICLSKEASMSRSFSSSSAAAAATESVRGGIERSREAKFPSPLFFLRLLPRTMSAESFLR</sequence>
<gene>
    <name evidence="1" type="ORF">F443_15072</name>
</gene>
<evidence type="ECO:0000313" key="2">
    <source>
        <dbReference type="Proteomes" id="UP000018721"/>
    </source>
</evidence>
<keyword evidence="2" id="KW-1185">Reference proteome</keyword>
<comment type="caution">
    <text evidence="1">The sequence shown here is derived from an EMBL/GenBank/DDBJ whole genome shotgun (WGS) entry which is preliminary data.</text>
</comment>
<protein>
    <submittedName>
        <fullName evidence="1">Uncharacterized protein</fullName>
    </submittedName>
</protein>
<dbReference type="EMBL" id="ANIZ01002632">
    <property type="protein sequence ID" value="ETI39317.1"/>
    <property type="molecule type" value="Genomic_DNA"/>
</dbReference>
<dbReference type="EMBL" id="ANIZ01002632">
    <property type="protein sequence ID" value="ETI39318.1"/>
    <property type="molecule type" value="Genomic_DNA"/>
</dbReference>